<reference evidence="7" key="2">
    <citation type="submission" date="2023-05" db="EMBL/GenBank/DDBJ databases">
        <authorList>
            <consortium name="Lawrence Berkeley National Laboratory"/>
            <person name="Steindorff A."/>
            <person name="Hensen N."/>
            <person name="Bonometti L."/>
            <person name="Westerberg I."/>
            <person name="Brannstrom I.O."/>
            <person name="Guillou S."/>
            <person name="Cros-Aarteil S."/>
            <person name="Calhoun S."/>
            <person name="Haridas S."/>
            <person name="Kuo A."/>
            <person name="Mondo S."/>
            <person name="Pangilinan J."/>
            <person name="Riley R."/>
            <person name="Labutti K."/>
            <person name="Andreopoulos B."/>
            <person name="Lipzen A."/>
            <person name="Chen C."/>
            <person name="Yanf M."/>
            <person name="Daum C."/>
            <person name="Ng V."/>
            <person name="Clum A."/>
            <person name="Ohm R."/>
            <person name="Martin F."/>
            <person name="Silar P."/>
            <person name="Natvig D."/>
            <person name="Lalanne C."/>
            <person name="Gautier V."/>
            <person name="Ament-Velasquez S.L."/>
            <person name="Kruys A."/>
            <person name="Hutchinson M.I."/>
            <person name="Powell A.J."/>
            <person name="Barry K."/>
            <person name="Miller A.N."/>
            <person name="Grigoriev I.V."/>
            <person name="Debuchy R."/>
            <person name="Gladieux P."/>
            <person name="Thoren M.H."/>
            <person name="Johannesson H."/>
        </authorList>
    </citation>
    <scope>NUCLEOTIDE SEQUENCE</scope>
    <source>
        <strain evidence="7">PSN309</strain>
    </source>
</reference>
<comment type="caution">
    <text evidence="7">The sequence shown here is derived from an EMBL/GenBank/DDBJ whole genome shotgun (WGS) entry which is preliminary data.</text>
</comment>
<dbReference type="GO" id="GO:0071949">
    <property type="term" value="F:FAD binding"/>
    <property type="evidence" value="ECO:0007669"/>
    <property type="project" value="InterPro"/>
</dbReference>
<gene>
    <name evidence="7" type="ORF">QBC35DRAFT_509138</name>
</gene>
<keyword evidence="3" id="KW-0274">FAD</keyword>
<dbReference type="PROSITE" id="PS51387">
    <property type="entry name" value="FAD_PCMH"/>
    <property type="match status" value="1"/>
</dbReference>
<evidence type="ECO:0000256" key="3">
    <source>
        <dbReference type="ARBA" id="ARBA00022827"/>
    </source>
</evidence>
<comment type="similarity">
    <text evidence="1">Belongs to the oxygen-dependent FAD-linked oxidoreductase family.</text>
</comment>
<name>A0AAN7AED6_9PEZI</name>
<proteinExistence type="inferred from homology"/>
<evidence type="ECO:0000313" key="7">
    <source>
        <dbReference type="EMBL" id="KAK4182890.1"/>
    </source>
</evidence>
<organism evidence="7 8">
    <name type="scientific">Podospora australis</name>
    <dbReference type="NCBI Taxonomy" id="1536484"/>
    <lineage>
        <taxon>Eukaryota</taxon>
        <taxon>Fungi</taxon>
        <taxon>Dikarya</taxon>
        <taxon>Ascomycota</taxon>
        <taxon>Pezizomycotina</taxon>
        <taxon>Sordariomycetes</taxon>
        <taxon>Sordariomycetidae</taxon>
        <taxon>Sordariales</taxon>
        <taxon>Podosporaceae</taxon>
        <taxon>Podospora</taxon>
    </lineage>
</organism>
<dbReference type="InterPro" id="IPR036318">
    <property type="entry name" value="FAD-bd_PCMH-like_sf"/>
</dbReference>
<keyword evidence="8" id="KW-1185">Reference proteome</keyword>
<dbReference type="SUPFAM" id="SSF56176">
    <property type="entry name" value="FAD-binding/transporter-associated domain-like"/>
    <property type="match status" value="1"/>
</dbReference>
<evidence type="ECO:0000313" key="8">
    <source>
        <dbReference type="Proteomes" id="UP001302126"/>
    </source>
</evidence>
<keyword evidence="2" id="KW-0285">Flavoprotein</keyword>
<dbReference type="Proteomes" id="UP001302126">
    <property type="component" value="Unassembled WGS sequence"/>
</dbReference>
<keyword evidence="5" id="KW-0732">Signal</keyword>
<dbReference type="Gene3D" id="3.30.465.10">
    <property type="match status" value="1"/>
</dbReference>
<dbReference type="InterPro" id="IPR016166">
    <property type="entry name" value="FAD-bd_PCMH"/>
</dbReference>
<dbReference type="InterPro" id="IPR016169">
    <property type="entry name" value="FAD-bd_PCMH_sub2"/>
</dbReference>
<keyword evidence="4" id="KW-0560">Oxidoreductase</keyword>
<evidence type="ECO:0000256" key="5">
    <source>
        <dbReference type="SAM" id="SignalP"/>
    </source>
</evidence>
<dbReference type="AlphaFoldDB" id="A0AAN7AED6"/>
<feature type="signal peptide" evidence="5">
    <location>
        <begin position="1"/>
        <end position="31"/>
    </location>
</feature>
<dbReference type="InterPro" id="IPR050416">
    <property type="entry name" value="FAD-linked_Oxidoreductase"/>
</dbReference>
<evidence type="ECO:0000256" key="2">
    <source>
        <dbReference type="ARBA" id="ARBA00022630"/>
    </source>
</evidence>
<evidence type="ECO:0000256" key="4">
    <source>
        <dbReference type="ARBA" id="ARBA00023002"/>
    </source>
</evidence>
<dbReference type="PANTHER" id="PTHR42973:SF22">
    <property type="entry name" value="FAD-BINDING PCMH-TYPE DOMAIN-CONTAINING PROTEIN-RELATED"/>
    <property type="match status" value="1"/>
</dbReference>
<protein>
    <recommendedName>
        <fullName evidence="6">FAD-binding PCMH-type domain-containing protein</fullName>
    </recommendedName>
</protein>
<accession>A0AAN7AED6</accession>
<feature type="chain" id="PRO_5042901392" description="FAD-binding PCMH-type domain-containing protein" evidence="5">
    <location>
        <begin position="32"/>
        <end position="505"/>
    </location>
</feature>
<dbReference type="Pfam" id="PF01565">
    <property type="entry name" value="FAD_binding_4"/>
    <property type="match status" value="1"/>
</dbReference>
<reference evidence="7" key="1">
    <citation type="journal article" date="2023" name="Mol. Phylogenet. Evol.">
        <title>Genome-scale phylogeny and comparative genomics of the fungal order Sordariales.</title>
        <authorList>
            <person name="Hensen N."/>
            <person name="Bonometti L."/>
            <person name="Westerberg I."/>
            <person name="Brannstrom I.O."/>
            <person name="Guillou S."/>
            <person name="Cros-Aarteil S."/>
            <person name="Calhoun S."/>
            <person name="Haridas S."/>
            <person name="Kuo A."/>
            <person name="Mondo S."/>
            <person name="Pangilinan J."/>
            <person name="Riley R."/>
            <person name="LaButti K."/>
            <person name="Andreopoulos B."/>
            <person name="Lipzen A."/>
            <person name="Chen C."/>
            <person name="Yan M."/>
            <person name="Daum C."/>
            <person name="Ng V."/>
            <person name="Clum A."/>
            <person name="Steindorff A."/>
            <person name="Ohm R.A."/>
            <person name="Martin F."/>
            <person name="Silar P."/>
            <person name="Natvig D.O."/>
            <person name="Lalanne C."/>
            <person name="Gautier V."/>
            <person name="Ament-Velasquez S.L."/>
            <person name="Kruys A."/>
            <person name="Hutchinson M.I."/>
            <person name="Powell A.J."/>
            <person name="Barry K."/>
            <person name="Miller A.N."/>
            <person name="Grigoriev I.V."/>
            <person name="Debuchy R."/>
            <person name="Gladieux P."/>
            <person name="Hiltunen Thoren M."/>
            <person name="Johannesson H."/>
        </authorList>
    </citation>
    <scope>NUCLEOTIDE SEQUENCE</scope>
    <source>
        <strain evidence="7">PSN309</strain>
    </source>
</reference>
<dbReference type="PANTHER" id="PTHR42973">
    <property type="entry name" value="BINDING OXIDOREDUCTASE, PUTATIVE (AFU_ORTHOLOGUE AFUA_1G17690)-RELATED"/>
    <property type="match status" value="1"/>
</dbReference>
<dbReference type="InterPro" id="IPR006094">
    <property type="entry name" value="Oxid_FAD_bind_N"/>
</dbReference>
<evidence type="ECO:0000256" key="1">
    <source>
        <dbReference type="ARBA" id="ARBA00005466"/>
    </source>
</evidence>
<dbReference type="EMBL" id="MU864600">
    <property type="protein sequence ID" value="KAK4182890.1"/>
    <property type="molecule type" value="Genomic_DNA"/>
</dbReference>
<dbReference type="GO" id="GO:0016491">
    <property type="term" value="F:oxidoreductase activity"/>
    <property type="evidence" value="ECO:0007669"/>
    <property type="project" value="UniProtKB-KW"/>
</dbReference>
<evidence type="ECO:0000259" key="6">
    <source>
        <dbReference type="PROSITE" id="PS51387"/>
    </source>
</evidence>
<feature type="domain" description="FAD-binding PCMH-type" evidence="6">
    <location>
        <begin position="72"/>
        <end position="246"/>
    </location>
</feature>
<sequence length="505" mass="55305">MSVSVTTMYRLLRSVLVLAASAAALRLPSHAQTRHNPNTCELLNTNMPGRVIFPTDPAYSAAQSSYYAGQARNMHPGCIFMPRNTEDVSQFIKTVRVRTGWDAKFAVRGGGHTLWRGAANIDDGITVDMRLINGTTLNADKSIASLGAGGRFGAVYHALKPHNLTVLGGRVPSIGVGGFLTSGGMTFLSRKEGFACDHVISYEIVLASGDVVNVTKTSHPDLWLALKGGIGNYGIVTRFDVATHPDPGMWYDLVQYNHTDAVLEAQARAFSSFMTPGNNFDPDAMMGIFYDYAGGQFFVRDALWHTGAVANPPVYNNFTSIPNMGSNGQVLPVADVVDQFGANIPPSTPRAFQLDWSFINPPAEIYMEIFQLFKNGVPALADVPGFFVEFLTQPQSVIQPGTESLFGLENNRTDYAMMLMTAAYANPADDQRVRDGITEIVRSMRGLLRRNRYLIDFVYANYADQTQGVYQSWGADNRAKLQAASIKYDPDRIFQTRASGGLKVF</sequence>